<feature type="region of interest" description="Disordered" evidence="1">
    <location>
        <begin position="41"/>
        <end position="80"/>
    </location>
</feature>
<dbReference type="EMBL" id="BPLR01004451">
    <property type="protein sequence ID" value="GIX94924.1"/>
    <property type="molecule type" value="Genomic_DNA"/>
</dbReference>
<organism evidence="2 3">
    <name type="scientific">Caerostris extrusa</name>
    <name type="common">Bark spider</name>
    <name type="synonym">Caerostris bankana</name>
    <dbReference type="NCBI Taxonomy" id="172846"/>
    <lineage>
        <taxon>Eukaryota</taxon>
        <taxon>Metazoa</taxon>
        <taxon>Ecdysozoa</taxon>
        <taxon>Arthropoda</taxon>
        <taxon>Chelicerata</taxon>
        <taxon>Arachnida</taxon>
        <taxon>Araneae</taxon>
        <taxon>Araneomorphae</taxon>
        <taxon>Entelegynae</taxon>
        <taxon>Araneoidea</taxon>
        <taxon>Araneidae</taxon>
        <taxon>Caerostris</taxon>
    </lineage>
</organism>
<name>A0AAV4PE96_CAEEX</name>
<reference evidence="2 3" key="1">
    <citation type="submission" date="2021-06" db="EMBL/GenBank/DDBJ databases">
        <title>Caerostris extrusa draft genome.</title>
        <authorList>
            <person name="Kono N."/>
            <person name="Arakawa K."/>
        </authorList>
    </citation>
    <scope>NUCLEOTIDE SEQUENCE [LARGE SCALE GENOMIC DNA]</scope>
</reference>
<comment type="caution">
    <text evidence="2">The sequence shown here is derived from an EMBL/GenBank/DDBJ whole genome shotgun (WGS) entry which is preliminary data.</text>
</comment>
<evidence type="ECO:0000256" key="1">
    <source>
        <dbReference type="SAM" id="MobiDB-lite"/>
    </source>
</evidence>
<sequence>MGHRWGAKLGGDHIAPYQEIHFVLSSSITSRRSDSSRLITAEEIDPKQISPNSYSGGDNAPSLGGQIGGTAKGMGTGISG</sequence>
<evidence type="ECO:0000313" key="3">
    <source>
        <dbReference type="Proteomes" id="UP001054945"/>
    </source>
</evidence>
<dbReference type="Proteomes" id="UP001054945">
    <property type="component" value="Unassembled WGS sequence"/>
</dbReference>
<keyword evidence="3" id="KW-1185">Reference proteome</keyword>
<proteinExistence type="predicted"/>
<accession>A0AAV4PE96</accession>
<evidence type="ECO:0000313" key="2">
    <source>
        <dbReference type="EMBL" id="GIX94924.1"/>
    </source>
</evidence>
<dbReference type="AlphaFoldDB" id="A0AAV4PE96"/>
<protein>
    <submittedName>
        <fullName evidence="2">Uncharacterized protein</fullName>
    </submittedName>
</protein>
<gene>
    <name evidence="2" type="ORF">CEXT_270001</name>
</gene>
<feature type="compositionally biased region" description="Gly residues" evidence="1">
    <location>
        <begin position="65"/>
        <end position="80"/>
    </location>
</feature>